<reference evidence="2 4" key="1">
    <citation type="journal article" date="2014" name="BMC Genomics">
        <title>Genome sequence of Anopheles sinensis provides insight into genetics basis of mosquito competence for malaria parasites.</title>
        <authorList>
            <person name="Zhou D."/>
            <person name="Zhang D."/>
            <person name="Ding G."/>
            <person name="Shi L."/>
            <person name="Hou Q."/>
            <person name="Ye Y."/>
            <person name="Xu Y."/>
            <person name="Zhou H."/>
            <person name="Xiong C."/>
            <person name="Li S."/>
            <person name="Yu J."/>
            <person name="Hong S."/>
            <person name="Yu X."/>
            <person name="Zou P."/>
            <person name="Chen C."/>
            <person name="Chang X."/>
            <person name="Wang W."/>
            <person name="Lv Y."/>
            <person name="Sun Y."/>
            <person name="Ma L."/>
            <person name="Shen B."/>
            <person name="Zhu C."/>
        </authorList>
    </citation>
    <scope>NUCLEOTIDE SEQUENCE [LARGE SCALE GENOMIC DNA]</scope>
</reference>
<name>A0A084WIK5_ANOSI</name>
<feature type="region of interest" description="Disordered" evidence="1">
    <location>
        <begin position="61"/>
        <end position="84"/>
    </location>
</feature>
<feature type="compositionally biased region" description="Basic and acidic residues" evidence="1">
    <location>
        <begin position="61"/>
        <end position="82"/>
    </location>
</feature>
<dbReference type="EMBL" id="ATLV01023936">
    <property type="status" value="NOT_ANNOTATED_CDS"/>
    <property type="molecule type" value="Genomic_DNA"/>
</dbReference>
<feature type="compositionally biased region" description="Low complexity" evidence="1">
    <location>
        <begin position="247"/>
        <end position="268"/>
    </location>
</feature>
<evidence type="ECO:0000313" key="3">
    <source>
        <dbReference type="EnsemblMetazoa" id="ASIC018097-PA"/>
    </source>
</evidence>
<feature type="region of interest" description="Disordered" evidence="1">
    <location>
        <begin position="147"/>
        <end position="182"/>
    </location>
</feature>
<accession>A0A084WIK5</accession>
<feature type="compositionally biased region" description="Low complexity" evidence="1">
    <location>
        <begin position="216"/>
        <end position="228"/>
    </location>
</feature>
<proteinExistence type="predicted"/>
<reference evidence="3" key="2">
    <citation type="submission" date="2020-05" db="UniProtKB">
        <authorList>
            <consortium name="EnsemblMetazoa"/>
        </authorList>
    </citation>
    <scope>IDENTIFICATION</scope>
</reference>
<dbReference type="EMBL" id="KE525347">
    <property type="protein sequence ID" value="KFB50049.1"/>
    <property type="molecule type" value="Genomic_DNA"/>
</dbReference>
<organism evidence="2">
    <name type="scientific">Anopheles sinensis</name>
    <name type="common">Mosquito</name>
    <dbReference type="NCBI Taxonomy" id="74873"/>
    <lineage>
        <taxon>Eukaryota</taxon>
        <taxon>Metazoa</taxon>
        <taxon>Ecdysozoa</taxon>
        <taxon>Arthropoda</taxon>
        <taxon>Hexapoda</taxon>
        <taxon>Insecta</taxon>
        <taxon>Pterygota</taxon>
        <taxon>Neoptera</taxon>
        <taxon>Endopterygota</taxon>
        <taxon>Diptera</taxon>
        <taxon>Nematocera</taxon>
        <taxon>Culicoidea</taxon>
        <taxon>Culicidae</taxon>
        <taxon>Anophelinae</taxon>
        <taxon>Anopheles</taxon>
    </lineage>
</organism>
<keyword evidence="4" id="KW-1185">Reference proteome</keyword>
<feature type="compositionally biased region" description="Low complexity" evidence="1">
    <location>
        <begin position="164"/>
        <end position="182"/>
    </location>
</feature>
<evidence type="ECO:0000313" key="2">
    <source>
        <dbReference type="EMBL" id="KFB50049.1"/>
    </source>
</evidence>
<sequence length="283" mass="30216">MRADLRFAAYINITSCAPNQGDPRSGQHVKFPQCEWKQVRKTASELEKVSLIKPLKDTIATERSSSRGVEENDPKVTRRDATTSKAHARAVIKYQHWNATDISCDARNSSTHVTDEISVTAFSRYPATSPHGNVGYTAVTITPAANDGHHLTLPRASKAPLPPIRTTTSSPSTSTGSSAPLTSILVNSTSNHQHHHHHNYQGQGQDKVITVDLVNSTTGTGSPASSGGHQHHHHLHHHAHHHTTNPSGVGTSGPAAATAASAATTAGNTATLKKRVQIQEVTV</sequence>
<feature type="region of interest" description="Disordered" evidence="1">
    <location>
        <begin position="215"/>
        <end position="268"/>
    </location>
</feature>
<dbReference type="VEuPathDB" id="VectorBase:ASIC018097"/>
<feature type="compositionally biased region" description="Basic residues" evidence="1">
    <location>
        <begin position="229"/>
        <end position="243"/>
    </location>
</feature>
<dbReference type="EnsemblMetazoa" id="ASIC018097-RA">
    <property type="protein sequence ID" value="ASIC018097-PA"/>
    <property type="gene ID" value="ASIC018097"/>
</dbReference>
<evidence type="ECO:0000256" key="1">
    <source>
        <dbReference type="SAM" id="MobiDB-lite"/>
    </source>
</evidence>
<evidence type="ECO:0000313" key="4">
    <source>
        <dbReference type="Proteomes" id="UP000030765"/>
    </source>
</evidence>
<gene>
    <name evidence="2" type="ORF">ZHAS_00018097</name>
</gene>
<dbReference type="Proteomes" id="UP000030765">
    <property type="component" value="Unassembled WGS sequence"/>
</dbReference>
<dbReference type="AlphaFoldDB" id="A0A084WIK5"/>
<protein>
    <submittedName>
        <fullName evidence="2 3">Uncharacterized protein</fullName>
    </submittedName>
</protein>